<feature type="signal peptide" evidence="3">
    <location>
        <begin position="1"/>
        <end position="15"/>
    </location>
</feature>
<protein>
    <submittedName>
        <fullName evidence="5">Uncharacterized protein</fullName>
    </submittedName>
</protein>
<feature type="region of interest" description="Disordered" evidence="1">
    <location>
        <begin position="294"/>
        <end position="333"/>
    </location>
</feature>
<dbReference type="Proteomes" id="UP000095282">
    <property type="component" value="Unplaced"/>
</dbReference>
<keyword evidence="2" id="KW-0472">Membrane</keyword>
<dbReference type="STRING" id="1561998.A0A1I7V139"/>
<dbReference type="AlphaFoldDB" id="A0A1I7V139"/>
<keyword evidence="2" id="KW-1133">Transmembrane helix</keyword>
<evidence type="ECO:0000256" key="2">
    <source>
        <dbReference type="SAM" id="Phobius"/>
    </source>
</evidence>
<keyword evidence="2" id="KW-0812">Transmembrane</keyword>
<dbReference type="eggNOG" id="ENOG502TJNX">
    <property type="taxonomic scope" value="Eukaryota"/>
</dbReference>
<evidence type="ECO:0000313" key="5">
    <source>
        <dbReference type="WBParaSite" id="Csp11.Scaffold630.g21356.t1"/>
    </source>
</evidence>
<feature type="chain" id="PRO_5011955509" evidence="3">
    <location>
        <begin position="16"/>
        <end position="333"/>
    </location>
</feature>
<feature type="transmembrane region" description="Helical" evidence="2">
    <location>
        <begin position="264"/>
        <end position="283"/>
    </location>
</feature>
<keyword evidence="4" id="KW-1185">Reference proteome</keyword>
<evidence type="ECO:0000313" key="4">
    <source>
        <dbReference type="Proteomes" id="UP000095282"/>
    </source>
</evidence>
<evidence type="ECO:0000256" key="1">
    <source>
        <dbReference type="SAM" id="MobiDB-lite"/>
    </source>
</evidence>
<sequence length="333" mass="38414">MNLLLLIWSLPLVAAALQSLHDANGVLVENDNEVCDGMCHLNYSDILEECQYGCDHRSGIKERLNPFQSCLGACEGRFRHNYAERKNDTDFINRSWDACLHACRLPYKTKIRWNVYIDVRSGEPIWNFERIISDGHTVSSEALEYDDLISTVVLRRHHFFMDPSSKLRFPNLNVYDADSRAMQTIMMEMLDKVRQEISSMSPRRFDGTSSIDYIGPRLVEHGPNGPVVKDITELQYRPKEVLIYKGMVFNMDGLLDEEFPQQHFALIAFMVFVVSSFSLIGCIKLRHNYMMSKNSRVRRSSSQDDWTKRIPTTGEAPPLYSEQPKQKKSLMGN</sequence>
<proteinExistence type="predicted"/>
<keyword evidence="3" id="KW-0732">Signal</keyword>
<dbReference type="WBParaSite" id="Csp11.Scaffold630.g21356.t1">
    <property type="protein sequence ID" value="Csp11.Scaffold630.g21356.t1"/>
    <property type="gene ID" value="Csp11.Scaffold630.g21356"/>
</dbReference>
<organism evidence="4 5">
    <name type="scientific">Caenorhabditis tropicalis</name>
    <dbReference type="NCBI Taxonomy" id="1561998"/>
    <lineage>
        <taxon>Eukaryota</taxon>
        <taxon>Metazoa</taxon>
        <taxon>Ecdysozoa</taxon>
        <taxon>Nematoda</taxon>
        <taxon>Chromadorea</taxon>
        <taxon>Rhabditida</taxon>
        <taxon>Rhabditina</taxon>
        <taxon>Rhabditomorpha</taxon>
        <taxon>Rhabditoidea</taxon>
        <taxon>Rhabditidae</taxon>
        <taxon>Peloderinae</taxon>
        <taxon>Caenorhabditis</taxon>
    </lineage>
</organism>
<accession>A0A1I7V139</accession>
<evidence type="ECO:0000256" key="3">
    <source>
        <dbReference type="SAM" id="SignalP"/>
    </source>
</evidence>
<reference evidence="5" key="1">
    <citation type="submission" date="2016-11" db="UniProtKB">
        <authorList>
            <consortium name="WormBaseParasite"/>
        </authorList>
    </citation>
    <scope>IDENTIFICATION</scope>
</reference>
<name>A0A1I7V139_9PELO</name>